<feature type="compositionally biased region" description="Pro residues" evidence="1">
    <location>
        <begin position="157"/>
        <end position="167"/>
    </location>
</feature>
<evidence type="ECO:0000259" key="2">
    <source>
        <dbReference type="Pfam" id="PF20415"/>
    </source>
</evidence>
<name>A0A9P3UTU5_LYOSH</name>
<dbReference type="AlphaFoldDB" id="A0A9P3UTU5"/>
<sequence length="325" mass="34317">MSVHVLHPQTNYPWNTQYWAPSSCSQPGRYFAPASTQKSTYATAPAVRPKMPTSTFAASTFPAGYPQVTGYAMSATWMSVPPPDSSTGRFGLSQTAQKVAVAEPMWSSSWSFMMSSPPPHSRSLYSTIPLPPEDTPSATETYPTNCEAKRSSESLAPPSPFASPPPSIGVVPASPHPRSTTKGAAVPGDDPEPIELHPSLKNAGISVSPVSVRSADSCSPPNQPRGRDAPATSPSVEDLTLRINSTGQKVHVAPSSPASSPIVTVGDVLDVLEAAFMTVSDTPRGPCRSKRKNKSRPVGERISLILKSIQTWLGTPSGSEAGTHL</sequence>
<dbReference type="InterPro" id="IPR046522">
    <property type="entry name" value="DUF6699"/>
</dbReference>
<organism evidence="3 4">
    <name type="scientific">Lyophyllum shimeji</name>
    <name type="common">Hon-shimeji</name>
    <name type="synonym">Tricholoma shimeji</name>
    <dbReference type="NCBI Taxonomy" id="47721"/>
    <lineage>
        <taxon>Eukaryota</taxon>
        <taxon>Fungi</taxon>
        <taxon>Dikarya</taxon>
        <taxon>Basidiomycota</taxon>
        <taxon>Agaricomycotina</taxon>
        <taxon>Agaricomycetes</taxon>
        <taxon>Agaricomycetidae</taxon>
        <taxon>Agaricales</taxon>
        <taxon>Tricholomatineae</taxon>
        <taxon>Lyophyllaceae</taxon>
        <taxon>Lyophyllum</taxon>
    </lineage>
</organism>
<comment type="caution">
    <text evidence="3">The sequence shown here is derived from an EMBL/GenBank/DDBJ whole genome shotgun (WGS) entry which is preliminary data.</text>
</comment>
<evidence type="ECO:0000313" key="4">
    <source>
        <dbReference type="Proteomes" id="UP001063166"/>
    </source>
</evidence>
<dbReference type="Proteomes" id="UP001063166">
    <property type="component" value="Unassembled WGS sequence"/>
</dbReference>
<proteinExistence type="predicted"/>
<evidence type="ECO:0000256" key="1">
    <source>
        <dbReference type="SAM" id="MobiDB-lite"/>
    </source>
</evidence>
<feature type="domain" description="DUF6699" evidence="2">
    <location>
        <begin position="215"/>
        <end position="280"/>
    </location>
</feature>
<dbReference type="OrthoDB" id="3063559at2759"/>
<gene>
    <name evidence="3" type="ORF">LshimejAT787_1105360</name>
</gene>
<keyword evidence="4" id="KW-1185">Reference proteome</keyword>
<accession>A0A9P3UTU5</accession>
<dbReference type="Pfam" id="PF20415">
    <property type="entry name" value="DUF6699"/>
    <property type="match status" value="1"/>
</dbReference>
<protein>
    <recommendedName>
        <fullName evidence="2">DUF6699 domain-containing protein</fullName>
    </recommendedName>
</protein>
<feature type="compositionally biased region" description="Polar residues" evidence="1">
    <location>
        <begin position="208"/>
        <end position="220"/>
    </location>
</feature>
<feature type="region of interest" description="Disordered" evidence="1">
    <location>
        <begin position="121"/>
        <end position="236"/>
    </location>
</feature>
<dbReference type="EMBL" id="BRPK01000011">
    <property type="protein sequence ID" value="GLB42521.1"/>
    <property type="molecule type" value="Genomic_DNA"/>
</dbReference>
<reference evidence="3" key="1">
    <citation type="submission" date="2022-07" db="EMBL/GenBank/DDBJ databases">
        <title>The genome of Lyophyllum shimeji provides insight into the initial evolution of ectomycorrhizal fungal genome.</title>
        <authorList>
            <person name="Kobayashi Y."/>
            <person name="Shibata T."/>
            <person name="Hirakawa H."/>
            <person name="Shigenobu S."/>
            <person name="Nishiyama T."/>
            <person name="Yamada A."/>
            <person name="Hasebe M."/>
            <person name="Kawaguchi M."/>
        </authorList>
    </citation>
    <scope>NUCLEOTIDE SEQUENCE</scope>
    <source>
        <strain evidence="3">AT787</strain>
    </source>
</reference>
<evidence type="ECO:0000313" key="3">
    <source>
        <dbReference type="EMBL" id="GLB42521.1"/>
    </source>
</evidence>